<proteinExistence type="predicted"/>
<feature type="domain" description="PhoU" evidence="1">
    <location>
        <begin position="15"/>
        <end position="100"/>
    </location>
</feature>
<dbReference type="EMBL" id="JBHSOD010000066">
    <property type="protein sequence ID" value="MFC5889858.1"/>
    <property type="molecule type" value="Genomic_DNA"/>
</dbReference>
<dbReference type="SUPFAM" id="SSF109755">
    <property type="entry name" value="PhoU-like"/>
    <property type="match status" value="1"/>
</dbReference>
<evidence type="ECO:0000259" key="1">
    <source>
        <dbReference type="Pfam" id="PF01895"/>
    </source>
</evidence>
<reference evidence="3" key="1">
    <citation type="journal article" date="2019" name="Int. J. Syst. Evol. Microbiol.">
        <title>The Global Catalogue of Microorganisms (GCM) 10K type strain sequencing project: providing services to taxonomists for standard genome sequencing and annotation.</title>
        <authorList>
            <consortium name="The Broad Institute Genomics Platform"/>
            <consortium name="The Broad Institute Genome Sequencing Center for Infectious Disease"/>
            <person name="Wu L."/>
            <person name="Ma J."/>
        </authorList>
    </citation>
    <scope>NUCLEOTIDE SEQUENCE [LARGE SCALE GENOMIC DNA]</scope>
    <source>
        <strain evidence="3">CGMCC 4.1469</strain>
    </source>
</reference>
<dbReference type="Proteomes" id="UP001596067">
    <property type="component" value="Unassembled WGS sequence"/>
</dbReference>
<dbReference type="InterPro" id="IPR026022">
    <property type="entry name" value="PhoU_dom"/>
</dbReference>
<keyword evidence="3" id="KW-1185">Reference proteome</keyword>
<dbReference type="Pfam" id="PF01895">
    <property type="entry name" value="PhoU"/>
    <property type="match status" value="1"/>
</dbReference>
<evidence type="ECO:0000313" key="2">
    <source>
        <dbReference type="EMBL" id="MFC5889858.1"/>
    </source>
</evidence>
<comment type="caution">
    <text evidence="2">The sequence shown here is derived from an EMBL/GenBank/DDBJ whole genome shotgun (WGS) entry which is preliminary data.</text>
</comment>
<evidence type="ECO:0000313" key="3">
    <source>
        <dbReference type="Proteomes" id="UP001596067"/>
    </source>
</evidence>
<protein>
    <submittedName>
        <fullName evidence="2">PhoU domain-containing protein</fullName>
    </submittedName>
</protein>
<sequence>MAHTHARTGERLADQADLVGEALRRVTEAVLGSPAVEVGRELEAAERAVRPLFEELEDDVTVVLAVEDARSQDLRELVAEIHIGGDLRHLADQARQIGEIASARRVRGPFPEELRTPLGGLTDLVVGMVTLAAAALREPSAATVADLHDGLNAAAQRQRLLYERIIDEGAAVDPADVLDAVLLAACCARCVHHALSAARFAALFADSP</sequence>
<dbReference type="InterPro" id="IPR038078">
    <property type="entry name" value="PhoU-like_sf"/>
</dbReference>
<accession>A0ABW1F810</accession>
<name>A0ABW1F810_9ACTN</name>
<gene>
    <name evidence="2" type="ORF">ACFP0N_33335</name>
</gene>
<dbReference type="RefSeq" id="WP_313761393.1">
    <property type="nucleotide sequence ID" value="NZ_BAAAVH010000040.1"/>
</dbReference>
<organism evidence="2 3">
    <name type="scientific">Kitasatospora aburaviensis</name>
    <dbReference type="NCBI Taxonomy" id="67265"/>
    <lineage>
        <taxon>Bacteria</taxon>
        <taxon>Bacillati</taxon>
        <taxon>Actinomycetota</taxon>
        <taxon>Actinomycetes</taxon>
        <taxon>Kitasatosporales</taxon>
        <taxon>Streptomycetaceae</taxon>
        <taxon>Kitasatospora</taxon>
    </lineage>
</organism>
<dbReference type="Gene3D" id="1.20.58.220">
    <property type="entry name" value="Phosphate transport system protein phou homolog 2, domain 2"/>
    <property type="match status" value="1"/>
</dbReference>